<dbReference type="EMBL" id="KN833000">
    <property type="protein sequence ID" value="KIM81329.1"/>
    <property type="molecule type" value="Genomic_DNA"/>
</dbReference>
<proteinExistence type="predicted"/>
<dbReference type="Proteomes" id="UP000054166">
    <property type="component" value="Unassembled WGS sequence"/>
</dbReference>
<protein>
    <recommendedName>
        <fullName evidence="2">CHAT domain-containing protein</fullName>
    </recommendedName>
</protein>
<organism evidence="3 4">
    <name type="scientific">Piloderma croceum (strain F 1598)</name>
    <dbReference type="NCBI Taxonomy" id="765440"/>
    <lineage>
        <taxon>Eukaryota</taxon>
        <taxon>Fungi</taxon>
        <taxon>Dikarya</taxon>
        <taxon>Basidiomycota</taxon>
        <taxon>Agaricomycotina</taxon>
        <taxon>Agaricomycetes</taxon>
        <taxon>Agaricomycetidae</taxon>
        <taxon>Atheliales</taxon>
        <taxon>Atheliaceae</taxon>
        <taxon>Piloderma</taxon>
    </lineage>
</organism>
<sequence>MRASNALEHAVTHNEEAQNLSTQSNQQFPMEQVAQLHRRLAEEWEILVKRVRDIPGFQDLFQPKKFTQLCSAAHRGPVVVVNVHKRRCDALVVMAGLNEVMHIPLERLSYEKARHLHQSLNQLLSAGGICDSPTQGVGFPHILSELWTCVAKPVLDSLAFPASLKADPPRIWWCLTGPLGFLPIHAAGLYNQSAVGFNVSDYVISSYTLTLSLLIDAVEYHKKHRNFRGLLAVSQLNTPGQSPLPNTTTEVTRIQRQARGLSVRVLEGPAASVESVMQGMGTCSWVHFACHGIQDTITPTKSALYFHDGCLELSTVISKSFSNADFAFLSACHTARGDDTLSEEAVHLAAGLMLAGYRSVIGTMWSIVDADAPVIANHVYSNLFDDTEPDSAKAALAMHRAVKLLRQQRGDYSFMSWVPWIHMGI</sequence>
<reference evidence="3 4" key="1">
    <citation type="submission" date="2014-04" db="EMBL/GenBank/DDBJ databases">
        <authorList>
            <consortium name="DOE Joint Genome Institute"/>
            <person name="Kuo A."/>
            <person name="Tarkka M."/>
            <person name="Buscot F."/>
            <person name="Kohler A."/>
            <person name="Nagy L.G."/>
            <person name="Floudas D."/>
            <person name="Copeland A."/>
            <person name="Barry K.W."/>
            <person name="Cichocki N."/>
            <person name="Veneault-Fourrey C."/>
            <person name="LaButti K."/>
            <person name="Lindquist E.A."/>
            <person name="Lipzen A."/>
            <person name="Lundell T."/>
            <person name="Morin E."/>
            <person name="Murat C."/>
            <person name="Sun H."/>
            <person name="Tunlid A."/>
            <person name="Henrissat B."/>
            <person name="Grigoriev I.V."/>
            <person name="Hibbett D.S."/>
            <person name="Martin F."/>
            <person name="Nordberg H.P."/>
            <person name="Cantor M.N."/>
            <person name="Hua S.X."/>
        </authorList>
    </citation>
    <scope>NUCLEOTIDE SEQUENCE [LARGE SCALE GENOMIC DNA]</scope>
    <source>
        <strain evidence="3 4">F 1598</strain>
    </source>
</reference>
<evidence type="ECO:0000313" key="4">
    <source>
        <dbReference type="Proteomes" id="UP000054166"/>
    </source>
</evidence>
<dbReference type="InterPro" id="IPR024983">
    <property type="entry name" value="CHAT_dom"/>
</dbReference>
<reference evidence="4" key="2">
    <citation type="submission" date="2015-01" db="EMBL/GenBank/DDBJ databases">
        <title>Evolutionary Origins and Diversification of the Mycorrhizal Mutualists.</title>
        <authorList>
            <consortium name="DOE Joint Genome Institute"/>
            <consortium name="Mycorrhizal Genomics Consortium"/>
            <person name="Kohler A."/>
            <person name="Kuo A."/>
            <person name="Nagy L.G."/>
            <person name="Floudas D."/>
            <person name="Copeland A."/>
            <person name="Barry K.W."/>
            <person name="Cichocki N."/>
            <person name="Veneault-Fourrey C."/>
            <person name="LaButti K."/>
            <person name="Lindquist E.A."/>
            <person name="Lipzen A."/>
            <person name="Lundell T."/>
            <person name="Morin E."/>
            <person name="Murat C."/>
            <person name="Riley R."/>
            <person name="Ohm R."/>
            <person name="Sun H."/>
            <person name="Tunlid A."/>
            <person name="Henrissat B."/>
            <person name="Grigoriev I.V."/>
            <person name="Hibbett D.S."/>
            <person name="Martin F."/>
        </authorList>
    </citation>
    <scope>NUCLEOTIDE SEQUENCE [LARGE SCALE GENOMIC DNA]</scope>
    <source>
        <strain evidence="4">F 1598</strain>
    </source>
</reference>
<keyword evidence="4" id="KW-1185">Reference proteome</keyword>
<dbReference type="OrthoDB" id="9991317at2759"/>
<evidence type="ECO:0000256" key="1">
    <source>
        <dbReference type="SAM" id="MobiDB-lite"/>
    </source>
</evidence>
<dbReference type="Pfam" id="PF12770">
    <property type="entry name" value="CHAT"/>
    <property type="match status" value="1"/>
</dbReference>
<gene>
    <name evidence="3" type="ORF">PILCRDRAFT_8984</name>
</gene>
<dbReference type="STRING" id="765440.A0A0C3FNK4"/>
<dbReference type="AlphaFoldDB" id="A0A0C3FNK4"/>
<feature type="domain" description="CHAT" evidence="2">
    <location>
        <begin position="143"/>
        <end position="424"/>
    </location>
</feature>
<feature type="region of interest" description="Disordered" evidence="1">
    <location>
        <begin position="1"/>
        <end position="25"/>
    </location>
</feature>
<evidence type="ECO:0000313" key="3">
    <source>
        <dbReference type="EMBL" id="KIM81329.1"/>
    </source>
</evidence>
<accession>A0A0C3FNK4</accession>
<dbReference type="InParanoid" id="A0A0C3FNK4"/>
<name>A0A0C3FNK4_PILCF</name>
<evidence type="ECO:0000259" key="2">
    <source>
        <dbReference type="Pfam" id="PF12770"/>
    </source>
</evidence>
<dbReference type="HOGENOM" id="CLU_001305_5_0_1"/>